<keyword evidence="5" id="KW-0411">Iron-sulfur</keyword>
<dbReference type="SMART" id="SM00729">
    <property type="entry name" value="Elp3"/>
    <property type="match status" value="1"/>
</dbReference>
<reference evidence="7 8" key="1">
    <citation type="submission" date="2019-09" db="EMBL/GenBank/DDBJ databases">
        <title>Geobacter sp. Red96, a novel strain isolated from paddy soil.</title>
        <authorList>
            <person name="Xu Z."/>
            <person name="Masuda Y."/>
            <person name="Itoh H."/>
            <person name="Senoo K."/>
        </authorList>
    </citation>
    <scope>NUCLEOTIDE SEQUENCE [LARGE SCALE GENOMIC DNA]</scope>
    <source>
        <strain evidence="7 8">Red96</strain>
    </source>
</reference>
<dbReference type="GO" id="GO:0003824">
    <property type="term" value="F:catalytic activity"/>
    <property type="evidence" value="ECO:0007669"/>
    <property type="project" value="InterPro"/>
</dbReference>
<dbReference type="GO" id="GO:0005829">
    <property type="term" value="C:cytosol"/>
    <property type="evidence" value="ECO:0007669"/>
    <property type="project" value="TreeGrafter"/>
</dbReference>
<comment type="caution">
    <text evidence="7">The sequence shown here is derived from an EMBL/GenBank/DDBJ whole genome shotgun (WGS) entry which is preliminary data.</text>
</comment>
<keyword evidence="4" id="KW-0408">Iron</keyword>
<comment type="cofactor">
    <cofactor evidence="1">
        <name>[4Fe-4S] cluster</name>
        <dbReference type="ChEBI" id="CHEBI:49883"/>
    </cofactor>
</comment>
<dbReference type="InterPro" id="IPR034466">
    <property type="entry name" value="Methyltransferase_Class_B"/>
</dbReference>
<proteinExistence type="predicted"/>
<evidence type="ECO:0000256" key="5">
    <source>
        <dbReference type="ARBA" id="ARBA00023014"/>
    </source>
</evidence>
<dbReference type="SFLD" id="SFLDS00029">
    <property type="entry name" value="Radical_SAM"/>
    <property type="match status" value="1"/>
</dbReference>
<dbReference type="InterPro" id="IPR023404">
    <property type="entry name" value="rSAM_horseshoe"/>
</dbReference>
<dbReference type="SFLD" id="SFLDG01082">
    <property type="entry name" value="B12-binding_domain_containing"/>
    <property type="match status" value="1"/>
</dbReference>
<dbReference type="Pfam" id="PF02310">
    <property type="entry name" value="B12-binding"/>
    <property type="match status" value="1"/>
</dbReference>
<dbReference type="EMBL" id="VZQZ01000011">
    <property type="protein sequence ID" value="KAB0663776.1"/>
    <property type="molecule type" value="Genomic_DNA"/>
</dbReference>
<dbReference type="InterPro" id="IPR006158">
    <property type="entry name" value="Cobalamin-bd"/>
</dbReference>
<dbReference type="SUPFAM" id="SSF102114">
    <property type="entry name" value="Radical SAM enzymes"/>
    <property type="match status" value="1"/>
</dbReference>
<evidence type="ECO:0000256" key="4">
    <source>
        <dbReference type="ARBA" id="ARBA00023004"/>
    </source>
</evidence>
<dbReference type="SFLD" id="SFLDG01123">
    <property type="entry name" value="methyltransferase_(Class_B)"/>
    <property type="match status" value="1"/>
</dbReference>
<dbReference type="PANTHER" id="PTHR43409:SF3">
    <property type="entry name" value="HYPOTHETICAL METHYLTRANSFERASE"/>
    <property type="match status" value="1"/>
</dbReference>
<dbReference type="InterPro" id="IPR007197">
    <property type="entry name" value="rSAM"/>
</dbReference>
<dbReference type="InterPro" id="IPR034530">
    <property type="entry name" value="HpnP-like"/>
</dbReference>
<evidence type="ECO:0000313" key="8">
    <source>
        <dbReference type="Proteomes" id="UP000420562"/>
    </source>
</evidence>
<dbReference type="PANTHER" id="PTHR43409">
    <property type="entry name" value="ANAEROBIC MAGNESIUM-PROTOPORPHYRIN IX MONOMETHYL ESTER CYCLASE-RELATED"/>
    <property type="match status" value="1"/>
</dbReference>
<evidence type="ECO:0000256" key="3">
    <source>
        <dbReference type="ARBA" id="ARBA00022723"/>
    </source>
</evidence>
<sequence length="511" mass="58148">MKILLVYPHYPDTFWSFRHALKFIGRKASFPPLGLLTVAAMLPGEWEKRLVDMNVRPLADADLEWADYVFISAMTIQRESAQEVIERCGQQGVKTVAGGPLFTACYVDFPGVDHLVLGEAELTLPPFLADLDAGRAGHIYTDDRWADLTTTPTPLWDLIEVRNYAAMNIQYCRGCPFDCEFCDITALFGRRPRSKTREQLIAELDSLYLRGWRGAVFFVDDNFIGDKGKLKKEILPAMIAWMERKEYPFYFYTEASIDLSDDPQLMKLMVRAGFEEVFIGIETPCEESNAESGKVQNRNRDLLGSVKCIQRAGLQVHGGFIVGFDSDPPSIFDKQILFIQESGIVTAMVGLLSAIRGTKLHRRMSREGRLLGEGTGSNTVIDLNFIPRMNTDTLIGGYQTILDTIYSPQNYYPRVIRLLREYRPLHLGKFHLQRGYVGALFKSILFLGIIGRERHHFWKLFFWCLIRKPRLFPLAITYAIYGFHFRKVAEATRENGMFAGKGALRKDDGCA</sequence>
<dbReference type="Gene3D" id="3.40.50.280">
    <property type="entry name" value="Cobalamin-binding domain"/>
    <property type="match status" value="1"/>
</dbReference>
<keyword evidence="3" id="KW-0479">Metal-binding</keyword>
<evidence type="ECO:0000256" key="2">
    <source>
        <dbReference type="ARBA" id="ARBA00022691"/>
    </source>
</evidence>
<feature type="domain" description="Radical SAM core" evidence="6">
    <location>
        <begin position="159"/>
        <end position="387"/>
    </location>
</feature>
<dbReference type="InterPro" id="IPR025274">
    <property type="entry name" value="DUF4070"/>
</dbReference>
<accession>A0A7J4ZM82</accession>
<dbReference type="InterPro" id="IPR058240">
    <property type="entry name" value="rSAM_sf"/>
</dbReference>
<gene>
    <name evidence="7" type="ORF">F6V25_15190</name>
</gene>
<evidence type="ECO:0000256" key="1">
    <source>
        <dbReference type="ARBA" id="ARBA00001966"/>
    </source>
</evidence>
<dbReference type="Gene3D" id="3.80.30.20">
    <property type="entry name" value="tm_1862 like domain"/>
    <property type="match status" value="1"/>
</dbReference>
<dbReference type="Pfam" id="PF04055">
    <property type="entry name" value="Radical_SAM"/>
    <property type="match status" value="1"/>
</dbReference>
<evidence type="ECO:0000313" key="7">
    <source>
        <dbReference type="EMBL" id="KAB0663776.1"/>
    </source>
</evidence>
<dbReference type="PROSITE" id="PS51918">
    <property type="entry name" value="RADICAL_SAM"/>
    <property type="match status" value="1"/>
</dbReference>
<dbReference type="InterPro" id="IPR051198">
    <property type="entry name" value="BchE-like"/>
</dbReference>
<name>A0A7J4ZM82_9BACT</name>
<dbReference type="SFLD" id="SFLDF00303">
    <property type="entry name" value="hopanoid_C2-methyltransferase"/>
    <property type="match status" value="1"/>
</dbReference>
<organism evidence="7 8">
    <name type="scientific">Oryzomonas japonica</name>
    <dbReference type="NCBI Taxonomy" id="2603858"/>
    <lineage>
        <taxon>Bacteria</taxon>
        <taxon>Pseudomonadati</taxon>
        <taxon>Thermodesulfobacteriota</taxon>
        <taxon>Desulfuromonadia</taxon>
        <taxon>Geobacterales</taxon>
        <taxon>Geobacteraceae</taxon>
        <taxon>Oryzomonas</taxon>
    </lineage>
</organism>
<keyword evidence="8" id="KW-1185">Reference proteome</keyword>
<dbReference type="Pfam" id="PF13282">
    <property type="entry name" value="DUF4070"/>
    <property type="match status" value="1"/>
</dbReference>
<dbReference type="InterPro" id="IPR006638">
    <property type="entry name" value="Elp3/MiaA/NifB-like_rSAM"/>
</dbReference>
<dbReference type="Proteomes" id="UP000420562">
    <property type="component" value="Unassembled WGS sequence"/>
</dbReference>
<dbReference type="RefSeq" id="WP_151129471.1">
    <property type="nucleotide sequence ID" value="NZ_VZQZ01000011.1"/>
</dbReference>
<evidence type="ECO:0000259" key="6">
    <source>
        <dbReference type="PROSITE" id="PS51918"/>
    </source>
</evidence>
<dbReference type="GO" id="GO:0031419">
    <property type="term" value="F:cobalamin binding"/>
    <property type="evidence" value="ECO:0007669"/>
    <property type="project" value="InterPro"/>
</dbReference>
<dbReference type="AlphaFoldDB" id="A0A7J4ZM82"/>
<keyword evidence="2" id="KW-0949">S-adenosyl-L-methionine</keyword>
<dbReference type="GO" id="GO:0051536">
    <property type="term" value="F:iron-sulfur cluster binding"/>
    <property type="evidence" value="ECO:0007669"/>
    <property type="project" value="UniProtKB-KW"/>
</dbReference>
<dbReference type="CDD" id="cd02068">
    <property type="entry name" value="radical_SAM_B12_BD"/>
    <property type="match status" value="1"/>
</dbReference>
<protein>
    <submittedName>
        <fullName evidence="7">B12-binding domain-containing radical SAM protein</fullName>
    </submittedName>
</protein>
<dbReference type="GO" id="GO:0046872">
    <property type="term" value="F:metal ion binding"/>
    <property type="evidence" value="ECO:0007669"/>
    <property type="project" value="UniProtKB-KW"/>
</dbReference>